<keyword evidence="4" id="KW-1185">Reference proteome</keyword>
<organism evidence="3 4">
    <name type="scientific">Plakobranchus ocellatus</name>
    <dbReference type="NCBI Taxonomy" id="259542"/>
    <lineage>
        <taxon>Eukaryota</taxon>
        <taxon>Metazoa</taxon>
        <taxon>Spiralia</taxon>
        <taxon>Lophotrochozoa</taxon>
        <taxon>Mollusca</taxon>
        <taxon>Gastropoda</taxon>
        <taxon>Heterobranchia</taxon>
        <taxon>Euthyneura</taxon>
        <taxon>Panpulmonata</taxon>
        <taxon>Sacoglossa</taxon>
        <taxon>Placobranchoidea</taxon>
        <taxon>Plakobranchidae</taxon>
        <taxon>Plakobranchus</taxon>
    </lineage>
</organism>
<feature type="compositionally biased region" description="Basic and acidic residues" evidence="1">
    <location>
        <begin position="156"/>
        <end position="173"/>
    </location>
</feature>
<sequence length="455" mass="51474">MDMKNEEIVPVAVLSFLTVVLVTILFLVMFQCNPEKPKKTTKRKRNYRDKDALLSFAPWCFSHSKDDDGAQENRDQNDYVLYNFKSLDNRGEEVTKASSPPTVSVYKSVISSVSSHCKSNALKSGNAAHQLVTTSDAYTETEPFDLAMNDWRLSSSKDQELNEEGAARKHESLPSHANPFKDSNGKQTDSRVEEGAQCFALRSESFENIGNEGQCLEKQEKHQSLSLFSDMKEPIHNVQPALSTSVTSNGVVVDSFSEIHIFPSLQKARTIYPLECESSKIEARRRSPSRSKNKLRESVLFCLNNQAPQQARADCEFEKMKYLPPEGDVEISSVEETSNYKGLWLADANSEQNCMRNERKPYTKTKVQKFTPQRRHFGEGSCVELDHQEDTSNTKTLSGRALAMAFYQRQDMESGEEKGSWEIPRETFPSARRSSGQITPLSDRSDMATSTWNTY</sequence>
<feature type="compositionally biased region" description="Polar residues" evidence="1">
    <location>
        <begin position="432"/>
        <end position="455"/>
    </location>
</feature>
<dbReference type="EMBL" id="BLXT01001517">
    <property type="protein sequence ID" value="GFN86391.1"/>
    <property type="molecule type" value="Genomic_DNA"/>
</dbReference>
<dbReference type="Proteomes" id="UP000735302">
    <property type="component" value="Unassembled WGS sequence"/>
</dbReference>
<evidence type="ECO:0000256" key="1">
    <source>
        <dbReference type="SAM" id="MobiDB-lite"/>
    </source>
</evidence>
<dbReference type="AlphaFoldDB" id="A0AAV3YW33"/>
<feature type="region of interest" description="Disordered" evidence="1">
    <location>
        <begin position="408"/>
        <end position="455"/>
    </location>
</feature>
<evidence type="ECO:0000313" key="3">
    <source>
        <dbReference type="EMBL" id="GFN86391.1"/>
    </source>
</evidence>
<protein>
    <submittedName>
        <fullName evidence="3">Uncharacterized protein</fullName>
    </submittedName>
</protein>
<keyword evidence="2" id="KW-1133">Transmembrane helix</keyword>
<evidence type="ECO:0000256" key="2">
    <source>
        <dbReference type="SAM" id="Phobius"/>
    </source>
</evidence>
<evidence type="ECO:0000313" key="4">
    <source>
        <dbReference type="Proteomes" id="UP000735302"/>
    </source>
</evidence>
<gene>
    <name evidence="3" type="ORF">PoB_001289700</name>
</gene>
<name>A0AAV3YW33_9GAST</name>
<keyword evidence="2" id="KW-0472">Membrane</keyword>
<accession>A0AAV3YW33</accession>
<comment type="caution">
    <text evidence="3">The sequence shown here is derived from an EMBL/GenBank/DDBJ whole genome shotgun (WGS) entry which is preliminary data.</text>
</comment>
<keyword evidence="2" id="KW-0812">Transmembrane</keyword>
<proteinExistence type="predicted"/>
<reference evidence="3 4" key="1">
    <citation type="journal article" date="2021" name="Elife">
        <title>Chloroplast acquisition without the gene transfer in kleptoplastic sea slugs, Plakobranchus ocellatus.</title>
        <authorList>
            <person name="Maeda T."/>
            <person name="Takahashi S."/>
            <person name="Yoshida T."/>
            <person name="Shimamura S."/>
            <person name="Takaki Y."/>
            <person name="Nagai Y."/>
            <person name="Toyoda A."/>
            <person name="Suzuki Y."/>
            <person name="Arimoto A."/>
            <person name="Ishii H."/>
            <person name="Satoh N."/>
            <person name="Nishiyama T."/>
            <person name="Hasebe M."/>
            <person name="Maruyama T."/>
            <person name="Minagawa J."/>
            <person name="Obokata J."/>
            <person name="Shigenobu S."/>
        </authorList>
    </citation>
    <scope>NUCLEOTIDE SEQUENCE [LARGE SCALE GENOMIC DNA]</scope>
</reference>
<feature type="compositionally biased region" description="Basic and acidic residues" evidence="1">
    <location>
        <begin position="410"/>
        <end position="425"/>
    </location>
</feature>
<feature type="region of interest" description="Disordered" evidence="1">
    <location>
        <begin position="156"/>
        <end position="189"/>
    </location>
</feature>
<feature type="transmembrane region" description="Helical" evidence="2">
    <location>
        <begin position="12"/>
        <end position="30"/>
    </location>
</feature>